<organism evidence="2 3">
    <name type="scientific">Cellulomonas denverensis</name>
    <dbReference type="NCBI Taxonomy" id="264297"/>
    <lineage>
        <taxon>Bacteria</taxon>
        <taxon>Bacillati</taxon>
        <taxon>Actinomycetota</taxon>
        <taxon>Actinomycetes</taxon>
        <taxon>Micrococcales</taxon>
        <taxon>Cellulomonadaceae</taxon>
        <taxon>Cellulomonas</taxon>
    </lineage>
</organism>
<evidence type="ECO:0000313" key="3">
    <source>
        <dbReference type="Proteomes" id="UP000581206"/>
    </source>
</evidence>
<evidence type="ECO:0000256" key="1">
    <source>
        <dbReference type="SAM" id="Phobius"/>
    </source>
</evidence>
<gene>
    <name evidence="2" type="ORF">HGA03_17080</name>
</gene>
<keyword evidence="3" id="KW-1185">Reference proteome</keyword>
<accession>A0A7X6KY71</accession>
<keyword evidence="1" id="KW-1133">Transmembrane helix</keyword>
<keyword evidence="1" id="KW-0812">Transmembrane</keyword>
<reference evidence="2 3" key="1">
    <citation type="submission" date="2020-04" db="EMBL/GenBank/DDBJ databases">
        <title>MicrobeNet Type strains.</title>
        <authorList>
            <person name="Nicholson A.C."/>
        </authorList>
    </citation>
    <scope>NUCLEOTIDE SEQUENCE [LARGE SCALE GENOMIC DNA]</scope>
    <source>
        <strain evidence="2 3">ATCC BAA-788</strain>
    </source>
</reference>
<feature type="transmembrane region" description="Helical" evidence="1">
    <location>
        <begin position="50"/>
        <end position="75"/>
    </location>
</feature>
<sequence>MPPEPVDTPAQLADATNPRSRTRALWSAASSALGAVVGLAPHVLHHVGPLVGTAIVAGSGGTALFGVLGLAATVPMLVKLHRRSGSLWLPAGALVLFAIAFAFSTFVLGPLISGEEPTVPSSDVHEGHHPADS</sequence>
<protein>
    <submittedName>
        <fullName evidence="2">Uncharacterized protein</fullName>
    </submittedName>
</protein>
<comment type="caution">
    <text evidence="2">The sequence shown here is derived from an EMBL/GenBank/DDBJ whole genome shotgun (WGS) entry which is preliminary data.</text>
</comment>
<name>A0A7X6KY71_9CELL</name>
<dbReference type="EMBL" id="JAAXOX010000014">
    <property type="protein sequence ID" value="NKY24378.1"/>
    <property type="molecule type" value="Genomic_DNA"/>
</dbReference>
<feature type="transmembrane region" description="Helical" evidence="1">
    <location>
        <begin position="87"/>
        <end position="112"/>
    </location>
</feature>
<proteinExistence type="predicted"/>
<dbReference type="AlphaFoldDB" id="A0A7X6KY71"/>
<evidence type="ECO:0000313" key="2">
    <source>
        <dbReference type="EMBL" id="NKY24378.1"/>
    </source>
</evidence>
<keyword evidence="1" id="KW-0472">Membrane</keyword>
<dbReference type="Proteomes" id="UP000581206">
    <property type="component" value="Unassembled WGS sequence"/>
</dbReference>